<feature type="coiled-coil region" evidence="1">
    <location>
        <begin position="176"/>
        <end position="239"/>
    </location>
</feature>
<gene>
    <name evidence="3" type="ORF">SISNIDRAFT_405729</name>
</gene>
<dbReference type="PANTHER" id="PTHR31027">
    <property type="entry name" value="NUCLEAR SEGREGATION PROTEIN BFR1"/>
    <property type="match status" value="1"/>
</dbReference>
<dbReference type="GO" id="GO:0003729">
    <property type="term" value="F:mRNA binding"/>
    <property type="evidence" value="ECO:0007669"/>
    <property type="project" value="TreeGrafter"/>
</dbReference>
<dbReference type="EMBL" id="KV419396">
    <property type="protein sequence ID" value="KZS97589.1"/>
    <property type="molecule type" value="Genomic_DNA"/>
</dbReference>
<feature type="region of interest" description="Disordered" evidence="2">
    <location>
        <begin position="364"/>
        <end position="414"/>
    </location>
</feature>
<dbReference type="STRING" id="1314777.A0A164Z698"/>
<feature type="coiled-coil region" evidence="1">
    <location>
        <begin position="280"/>
        <end position="315"/>
    </location>
</feature>
<proteinExistence type="predicted"/>
<protein>
    <recommendedName>
        <fullName evidence="5">Nuclear segregation protein Bfr1</fullName>
    </recommendedName>
</protein>
<feature type="compositionally biased region" description="Acidic residues" evidence="2">
    <location>
        <begin position="530"/>
        <end position="539"/>
    </location>
</feature>
<evidence type="ECO:0000256" key="2">
    <source>
        <dbReference type="SAM" id="MobiDB-lite"/>
    </source>
</evidence>
<evidence type="ECO:0008006" key="5">
    <source>
        <dbReference type="Google" id="ProtNLM"/>
    </source>
</evidence>
<feature type="coiled-coil region" evidence="1">
    <location>
        <begin position="54"/>
        <end position="81"/>
    </location>
</feature>
<feature type="region of interest" description="Disordered" evidence="2">
    <location>
        <begin position="469"/>
        <end position="539"/>
    </location>
</feature>
<evidence type="ECO:0000313" key="3">
    <source>
        <dbReference type="EMBL" id="KZS97589.1"/>
    </source>
</evidence>
<feature type="region of interest" description="Disordered" evidence="2">
    <location>
        <begin position="1"/>
        <end position="47"/>
    </location>
</feature>
<dbReference type="OrthoDB" id="2195113at2759"/>
<dbReference type="PANTHER" id="PTHR31027:SF2">
    <property type="entry name" value="LEBERCILIN DOMAIN-CONTAINING PROTEIN"/>
    <property type="match status" value="1"/>
</dbReference>
<dbReference type="AlphaFoldDB" id="A0A164Z698"/>
<accession>A0A164Z698</accession>
<dbReference type="InterPro" id="IPR039604">
    <property type="entry name" value="Bfr1"/>
</dbReference>
<dbReference type="GO" id="GO:0008298">
    <property type="term" value="P:intracellular mRNA localization"/>
    <property type="evidence" value="ECO:0007669"/>
    <property type="project" value="TreeGrafter"/>
</dbReference>
<organism evidence="3 4">
    <name type="scientific">Sistotremastrum niveocremeum HHB9708</name>
    <dbReference type="NCBI Taxonomy" id="1314777"/>
    <lineage>
        <taxon>Eukaryota</taxon>
        <taxon>Fungi</taxon>
        <taxon>Dikarya</taxon>
        <taxon>Basidiomycota</taxon>
        <taxon>Agaricomycotina</taxon>
        <taxon>Agaricomycetes</taxon>
        <taxon>Sistotremastrales</taxon>
        <taxon>Sistotremastraceae</taxon>
        <taxon>Sertulicium</taxon>
        <taxon>Sertulicium niveocremeum</taxon>
    </lineage>
</organism>
<feature type="compositionally biased region" description="Polar residues" evidence="2">
    <location>
        <begin position="394"/>
        <end position="414"/>
    </location>
</feature>
<name>A0A164Z698_9AGAM</name>
<keyword evidence="1" id="KW-0175">Coiled coil</keyword>
<sequence length="539" mass="58768">MATAASKSKQKTPKSKDSPKPSAPASGTATPDVAEAAKPAVSGRPDKAVYDAEQAQIKSEIDALQAKINAVKEKISLASRDGPGAERRKALRAELDGIRGEQANIKGSRGKQLDQIKALQEDVTKKIKDLNAAKAKHPYKSVAEVDAHVKKLEAQVDSGSLKLVDEKRALQEISAAKRARRTVENFQKDQEAIEADRARIDELRKQLDDPKSKAVSDRFEAIKKELDSLKAESDEAYASRNKLFDERNALSSQLDTLYARKRESAQQYKESNDRYWAKVNEDRARRAERFRQQKAEEEEAKKKEVAERLREEAEAPAFQAQIEDCQTLIDYFGGKASGATDVTTPVLSGKAELTGVPKLELRQVENDFGEGMTPRKKKGQDEENYFVASKKKVNGSSKPASGAQTPSKGSSSQLNVPLATLSALMSLSIPPPSSTDDVPRTIENLKIKKAWFEANQARVTAENIAKAEANINRLSNGAKTKTASKADPPNGHGENPAEPTPTPQVTDETSVPVASDALEQELESVKETDNSAEAEAVEA</sequence>
<evidence type="ECO:0000313" key="4">
    <source>
        <dbReference type="Proteomes" id="UP000076722"/>
    </source>
</evidence>
<reference evidence="3 4" key="1">
    <citation type="journal article" date="2016" name="Mol. Biol. Evol.">
        <title>Comparative Genomics of Early-Diverging Mushroom-Forming Fungi Provides Insights into the Origins of Lignocellulose Decay Capabilities.</title>
        <authorList>
            <person name="Nagy L.G."/>
            <person name="Riley R."/>
            <person name="Tritt A."/>
            <person name="Adam C."/>
            <person name="Daum C."/>
            <person name="Floudas D."/>
            <person name="Sun H."/>
            <person name="Yadav J.S."/>
            <person name="Pangilinan J."/>
            <person name="Larsson K.H."/>
            <person name="Matsuura K."/>
            <person name="Barry K."/>
            <person name="Labutti K."/>
            <person name="Kuo R."/>
            <person name="Ohm R.A."/>
            <person name="Bhattacharya S.S."/>
            <person name="Shirouzu T."/>
            <person name="Yoshinaga Y."/>
            <person name="Martin F.M."/>
            <person name="Grigoriev I.V."/>
            <person name="Hibbett D.S."/>
        </authorList>
    </citation>
    <scope>NUCLEOTIDE SEQUENCE [LARGE SCALE GENOMIC DNA]</scope>
    <source>
        <strain evidence="3 4">HHB9708</strain>
    </source>
</reference>
<dbReference type="Proteomes" id="UP000076722">
    <property type="component" value="Unassembled WGS sequence"/>
</dbReference>
<dbReference type="GO" id="GO:0042175">
    <property type="term" value="C:nuclear outer membrane-endoplasmic reticulum membrane network"/>
    <property type="evidence" value="ECO:0007669"/>
    <property type="project" value="TreeGrafter"/>
</dbReference>
<keyword evidence="4" id="KW-1185">Reference proteome</keyword>
<feature type="compositionally biased region" description="Polar residues" evidence="2">
    <location>
        <begin position="473"/>
        <end position="483"/>
    </location>
</feature>
<dbReference type="GO" id="GO:1990904">
    <property type="term" value="C:ribonucleoprotein complex"/>
    <property type="evidence" value="ECO:0007669"/>
    <property type="project" value="TreeGrafter"/>
</dbReference>
<dbReference type="GO" id="GO:0005783">
    <property type="term" value="C:endoplasmic reticulum"/>
    <property type="evidence" value="ECO:0007669"/>
    <property type="project" value="TreeGrafter"/>
</dbReference>
<evidence type="ECO:0000256" key="1">
    <source>
        <dbReference type="SAM" id="Coils"/>
    </source>
</evidence>